<comment type="pathway">
    <text evidence="1 5 6">Porphyrin-containing compound metabolism; protoporphyrin-IX biosynthesis; 5-aminolevulinate from L-glutamyl-tRNA(Glu): step 1/2.</text>
</comment>
<feature type="active site" description="Nucleophile" evidence="5">
    <location>
        <position position="50"/>
    </location>
</feature>
<keyword evidence="5 6" id="KW-0521">NADP</keyword>
<dbReference type="Pfam" id="PF00745">
    <property type="entry name" value="GlutR_dimer"/>
    <property type="match status" value="1"/>
</dbReference>
<feature type="binding site" evidence="5">
    <location>
        <position position="120"/>
    </location>
    <ligand>
        <name>substrate</name>
    </ligand>
</feature>
<dbReference type="InterPro" id="IPR015896">
    <property type="entry name" value="4pyrrol_synth_GluRdtase_dimer"/>
</dbReference>
<dbReference type="HAMAP" id="MF_00087">
    <property type="entry name" value="Glu_tRNA_reductase"/>
    <property type="match status" value="1"/>
</dbReference>
<organism evidence="10 11">
    <name type="scientific">Nocardia iowensis</name>
    <dbReference type="NCBI Taxonomy" id="204891"/>
    <lineage>
        <taxon>Bacteria</taxon>
        <taxon>Bacillati</taxon>
        <taxon>Actinomycetota</taxon>
        <taxon>Actinomycetes</taxon>
        <taxon>Mycobacteriales</taxon>
        <taxon>Nocardiaceae</taxon>
        <taxon>Nocardia</taxon>
    </lineage>
</organism>
<evidence type="ECO:0000256" key="2">
    <source>
        <dbReference type="ARBA" id="ARBA00005916"/>
    </source>
</evidence>
<dbReference type="NCBIfam" id="TIGR01035">
    <property type="entry name" value="hemA"/>
    <property type="match status" value="1"/>
</dbReference>
<dbReference type="NCBIfam" id="NF000744">
    <property type="entry name" value="PRK00045.1-3"/>
    <property type="match status" value="1"/>
</dbReference>
<evidence type="ECO:0000259" key="9">
    <source>
        <dbReference type="Pfam" id="PF05201"/>
    </source>
</evidence>
<name>A0ABX8RPX9_NOCIO</name>
<keyword evidence="5 6" id="KW-0627">Porphyrin biosynthesis</keyword>
<evidence type="ECO:0000313" key="10">
    <source>
        <dbReference type="EMBL" id="QXN91077.1"/>
    </source>
</evidence>
<dbReference type="InterPro" id="IPR006151">
    <property type="entry name" value="Shikm_DH/Glu-tRNA_Rdtase"/>
</dbReference>
<evidence type="ECO:0000256" key="6">
    <source>
        <dbReference type="RuleBase" id="RU000584"/>
    </source>
</evidence>
<dbReference type="Pfam" id="PF01488">
    <property type="entry name" value="Shikimate_DH"/>
    <property type="match status" value="1"/>
</dbReference>
<comment type="catalytic activity">
    <reaction evidence="4 5 6">
        <text>(S)-4-amino-5-oxopentanoate + tRNA(Glu) + NADP(+) = L-glutamyl-tRNA(Glu) + NADPH + H(+)</text>
        <dbReference type="Rhea" id="RHEA:12344"/>
        <dbReference type="Rhea" id="RHEA-COMP:9663"/>
        <dbReference type="Rhea" id="RHEA-COMP:9680"/>
        <dbReference type="ChEBI" id="CHEBI:15378"/>
        <dbReference type="ChEBI" id="CHEBI:57501"/>
        <dbReference type="ChEBI" id="CHEBI:57783"/>
        <dbReference type="ChEBI" id="CHEBI:58349"/>
        <dbReference type="ChEBI" id="CHEBI:78442"/>
        <dbReference type="ChEBI" id="CHEBI:78520"/>
        <dbReference type="EC" id="1.2.1.70"/>
    </reaction>
</comment>
<dbReference type="PANTHER" id="PTHR43013">
    <property type="entry name" value="GLUTAMYL-TRNA REDUCTASE"/>
    <property type="match status" value="1"/>
</dbReference>
<evidence type="ECO:0000256" key="4">
    <source>
        <dbReference type="ARBA" id="ARBA00047464"/>
    </source>
</evidence>
<feature type="binding site" evidence="5">
    <location>
        <begin position="49"/>
        <end position="52"/>
    </location>
    <ligand>
        <name>substrate</name>
    </ligand>
</feature>
<dbReference type="InterPro" id="IPR000343">
    <property type="entry name" value="4pyrrol_synth_GluRdtase"/>
</dbReference>
<comment type="miscellaneous">
    <text evidence="5">During catalysis, the active site Cys acts as a nucleophile attacking the alpha-carbonyl group of tRNA-bound glutamate with the formation of a thioester intermediate between enzyme and glutamate, and the concomitant release of tRNA(Glu). The thioester intermediate is finally reduced by direct hydride transfer from NADPH, to form the product GSA.</text>
</comment>
<dbReference type="GO" id="GO:0008883">
    <property type="term" value="F:glutamyl-tRNA reductase activity"/>
    <property type="evidence" value="ECO:0007669"/>
    <property type="project" value="UniProtKB-EC"/>
</dbReference>
<keyword evidence="11" id="KW-1185">Reference proteome</keyword>
<dbReference type="Proteomes" id="UP000694257">
    <property type="component" value="Chromosome"/>
</dbReference>
<evidence type="ECO:0000259" key="8">
    <source>
        <dbReference type="Pfam" id="PF01488"/>
    </source>
</evidence>
<evidence type="ECO:0000256" key="1">
    <source>
        <dbReference type="ARBA" id="ARBA00005059"/>
    </source>
</evidence>
<dbReference type="EMBL" id="CP078145">
    <property type="protein sequence ID" value="QXN91077.1"/>
    <property type="molecule type" value="Genomic_DNA"/>
</dbReference>
<sequence>MSVLLVGISHRSAPVSVLEKVAITDADRPKLIDRMLTSSHVSEAMIVSTCNRVEVYAVVDAFHGGLAEVGDLLTKHSGLPLPDLTKHAYVRYSEAAAEHLFAVASGLDSMVIGEQQVLSQIRGAYASADAQQAVGRTLHELAQHALRVGKRVHSETGIDRAGASVVSVALDRAQQVLGAAATGPEEAACVTTEGPAAATRVNGPLAGRTAVVVGAGAMGGLAVAHLSRAGIGRIIVVNRTIARAKRLAETAGTHGVAATAMELSRLTEAMAAADVVVTCTGAVGNVVTLADTHRALTERERRTEFATAERPLVFCDLGLPRDVEHAVAGLPGVTVIDIETLQRDPAAGAAADDTAAARAIVADELAKYLTGQRMAEVTPTVAALRQRAAEVVEAELLRLDSRLPRLADPERDEVARTVRRVVDKLLHAPTVRVKQLASTPGGDSYAEALRELFELKPGAAQAVAAPMEITAIGEHSGILLTDADIALADDFTAGHRGEEQGQTA</sequence>
<feature type="domain" description="Tetrapyrrole biosynthesis glutamyl-tRNA reductase dimerisation" evidence="7">
    <location>
        <begin position="357"/>
        <end position="455"/>
    </location>
</feature>
<keyword evidence="5 6" id="KW-0560">Oxidoreductase</keyword>
<dbReference type="InterPro" id="IPR015895">
    <property type="entry name" value="4pyrrol_synth_GluRdtase_N"/>
</dbReference>
<evidence type="ECO:0000259" key="7">
    <source>
        <dbReference type="Pfam" id="PF00745"/>
    </source>
</evidence>
<comment type="subunit">
    <text evidence="5">Homodimer.</text>
</comment>
<dbReference type="PROSITE" id="PS00747">
    <property type="entry name" value="GLUTR"/>
    <property type="match status" value="1"/>
</dbReference>
<accession>A0ABX8RPX9</accession>
<evidence type="ECO:0000313" key="11">
    <source>
        <dbReference type="Proteomes" id="UP000694257"/>
    </source>
</evidence>
<dbReference type="RefSeq" id="WP_218471937.1">
    <property type="nucleotide sequence ID" value="NZ_BAABJN010000012.1"/>
</dbReference>
<dbReference type="CDD" id="cd05213">
    <property type="entry name" value="NAD_bind_Glutamyl_tRNA_reduct"/>
    <property type="match status" value="1"/>
</dbReference>
<dbReference type="PANTHER" id="PTHR43013:SF1">
    <property type="entry name" value="GLUTAMYL-TRNA REDUCTASE"/>
    <property type="match status" value="1"/>
</dbReference>
<feature type="site" description="Important for activity" evidence="5">
    <location>
        <position position="99"/>
    </location>
</feature>
<feature type="domain" description="Glutamyl-tRNA reductase N-terminal" evidence="9">
    <location>
        <begin position="6"/>
        <end position="156"/>
    </location>
</feature>
<evidence type="ECO:0000256" key="5">
    <source>
        <dbReference type="HAMAP-Rule" id="MF_00087"/>
    </source>
</evidence>
<comment type="function">
    <text evidence="5">Catalyzes the NADPH-dependent reduction of glutamyl-tRNA(Glu) to glutamate 1-semialdehyde (GSA).</text>
</comment>
<dbReference type="PIRSF" id="PIRSF000445">
    <property type="entry name" value="4pyrrol_synth_GluRdtase"/>
    <property type="match status" value="1"/>
</dbReference>
<dbReference type="InterPro" id="IPR018214">
    <property type="entry name" value="GluRdtase_CS"/>
</dbReference>
<proteinExistence type="inferred from homology"/>
<gene>
    <name evidence="5" type="primary">hemA</name>
    <name evidence="10" type="ORF">KV110_38015</name>
</gene>
<dbReference type="EC" id="1.2.1.70" evidence="3 5"/>
<dbReference type="Pfam" id="PF05201">
    <property type="entry name" value="GlutR_N"/>
    <property type="match status" value="1"/>
</dbReference>
<feature type="binding site" evidence="5">
    <location>
        <position position="109"/>
    </location>
    <ligand>
        <name>substrate</name>
    </ligand>
</feature>
<evidence type="ECO:0000256" key="3">
    <source>
        <dbReference type="ARBA" id="ARBA00012970"/>
    </source>
</evidence>
<feature type="binding site" evidence="5">
    <location>
        <begin position="214"/>
        <end position="219"/>
    </location>
    <ligand>
        <name>NADP(+)</name>
        <dbReference type="ChEBI" id="CHEBI:58349"/>
    </ligand>
</feature>
<comment type="domain">
    <text evidence="5">Possesses an unusual extended V-shaped dimeric structure with each monomer consisting of three distinct domains arranged along a curved 'spinal' alpha-helix. The N-terminal catalytic domain specifically recognizes the glutamate moiety of the substrate. The second domain is the NADPH-binding domain, and the third C-terminal domain is responsible for dimerization.</text>
</comment>
<comment type="similarity">
    <text evidence="2 5 6">Belongs to the glutamyl-tRNA reductase family.</text>
</comment>
<feature type="domain" description="Quinate/shikimate 5-dehydrogenase/glutamyl-tRNA reductase" evidence="8">
    <location>
        <begin position="198"/>
        <end position="342"/>
    </location>
</feature>
<feature type="binding site" evidence="5">
    <location>
        <begin position="114"/>
        <end position="116"/>
    </location>
    <ligand>
        <name>substrate</name>
    </ligand>
</feature>
<reference evidence="10 11" key="1">
    <citation type="submission" date="2021-07" db="EMBL/GenBank/DDBJ databases">
        <title>Whole Genome Sequence of Nocardia Iowensis.</title>
        <authorList>
            <person name="Lamm A."/>
            <person name="Collins-Fairclough A.M."/>
            <person name="Bunk B."/>
            <person name="Sproer C."/>
        </authorList>
    </citation>
    <scope>NUCLEOTIDE SEQUENCE [LARGE SCALE GENOMIC DNA]</scope>
    <source>
        <strain evidence="10 11">NRRL 5646</strain>
    </source>
</reference>
<protein>
    <recommendedName>
        <fullName evidence="3 5">Glutamyl-tRNA reductase</fullName>
        <shortName evidence="5">GluTR</shortName>
        <ecNumber evidence="3 5">1.2.1.70</ecNumber>
    </recommendedName>
</protein>